<keyword evidence="1" id="KW-0677">Repeat</keyword>
<dbReference type="InterPro" id="IPR027417">
    <property type="entry name" value="P-loop_NTPase"/>
</dbReference>
<evidence type="ECO:0000259" key="4">
    <source>
        <dbReference type="Pfam" id="PF24883"/>
    </source>
</evidence>
<dbReference type="SUPFAM" id="SSF48403">
    <property type="entry name" value="Ankyrin repeat"/>
    <property type="match status" value="2"/>
</dbReference>
<dbReference type="Pfam" id="PF12796">
    <property type="entry name" value="Ank_2"/>
    <property type="match status" value="3"/>
</dbReference>
<dbReference type="Pfam" id="PF00023">
    <property type="entry name" value="Ank"/>
    <property type="match status" value="1"/>
</dbReference>
<dbReference type="Proteomes" id="UP001360953">
    <property type="component" value="Unassembled WGS sequence"/>
</dbReference>
<evidence type="ECO:0000313" key="6">
    <source>
        <dbReference type="Proteomes" id="UP001360953"/>
    </source>
</evidence>
<dbReference type="RefSeq" id="XP_066650352.1">
    <property type="nucleotide sequence ID" value="XM_066803872.1"/>
</dbReference>
<evidence type="ECO:0000256" key="1">
    <source>
        <dbReference type="ARBA" id="ARBA00022737"/>
    </source>
</evidence>
<dbReference type="GeneID" id="92036778"/>
<dbReference type="Gene3D" id="3.40.50.300">
    <property type="entry name" value="P-loop containing nucleotide triphosphate hydrolases"/>
    <property type="match status" value="1"/>
</dbReference>
<keyword evidence="2 3" id="KW-0040">ANK repeat</keyword>
<dbReference type="SMART" id="SM00248">
    <property type="entry name" value="ANK"/>
    <property type="match status" value="15"/>
</dbReference>
<feature type="repeat" description="ANK" evidence="3">
    <location>
        <begin position="700"/>
        <end position="732"/>
    </location>
</feature>
<gene>
    <name evidence="5" type="ORF">J3D65DRAFT_688755</name>
</gene>
<feature type="domain" description="Nephrocystin 3-like N-terminal" evidence="4">
    <location>
        <begin position="216"/>
        <end position="383"/>
    </location>
</feature>
<dbReference type="EMBL" id="JBBPEH010000015">
    <property type="protein sequence ID" value="KAK7529986.1"/>
    <property type="molecule type" value="Genomic_DNA"/>
</dbReference>
<proteinExistence type="predicted"/>
<reference evidence="5 6" key="1">
    <citation type="submission" date="2024-04" db="EMBL/GenBank/DDBJ databases">
        <title>Phyllosticta paracitricarpa is synonymous to the EU quarantine fungus P. citricarpa based on phylogenomic analyses.</title>
        <authorList>
            <consortium name="Lawrence Berkeley National Laboratory"/>
            <person name="Van ingen-buijs V.A."/>
            <person name="Van westerhoven A.C."/>
            <person name="Haridas S."/>
            <person name="Skiadas P."/>
            <person name="Martin F."/>
            <person name="Groenewald J.Z."/>
            <person name="Crous P.W."/>
            <person name="Seidl M.F."/>
        </authorList>
    </citation>
    <scope>NUCLEOTIDE SEQUENCE [LARGE SCALE GENOMIC DNA]</scope>
    <source>
        <strain evidence="5 6">CPC 17464</strain>
    </source>
</reference>
<dbReference type="SUPFAM" id="SSF52540">
    <property type="entry name" value="P-loop containing nucleoside triphosphate hydrolases"/>
    <property type="match status" value="1"/>
</dbReference>
<dbReference type="PANTHER" id="PTHR24198">
    <property type="entry name" value="ANKYRIN REPEAT AND PROTEIN KINASE DOMAIN-CONTAINING PROTEIN"/>
    <property type="match status" value="1"/>
</dbReference>
<accession>A0ABR1L432</accession>
<dbReference type="PROSITE" id="PS50088">
    <property type="entry name" value="ANK_REPEAT"/>
    <property type="match status" value="6"/>
</dbReference>
<sequence>MTDPLSVSASVAGLVSLADVVFSKVFRYAKAVKDAESDIALLAEKTQALSGVLHSLFRLSLELDDQDARREIRHRHFESCGRILQRIKQALEGREPSAKNGLANSIKIKLSWPFSSSETKKLVDQISGLHTEISQSMNADSMHRLLQSLSTQTEIRNELGKINDEIEKLNSETKRRWEFETRISMDDHRRKVLDFFGSVDPSSNHDTSLKLRHPLTGLWLIEHGAFKQWLDIPGSKLWLSGIPGAGKTVLASLVVEEALKQSSSRRAVAYFYCDYKDQNRQDPVKILGAIAAQISRQDESQESFEKLEKYYVECHPKGRGPRRPEAQRLLDLIREMCRSSFDEASIVVDALDECGENQVPVVNILQKLNGDKFSRISTLFLSRDEHHLRSRLEKTYAHIPIAAHTDDLQLYVAAEVELRIEEGRLHEPNPALKAEIVECLVNKADGMFRWVTCQLDDLCRSRTDSALRKALRSLPTTLSETYERILERVNQCGTDEQELVEYTLRWLLFAPRMDIAALCEALAIKDGSNQLNHEDVPGLGDILILCSSLVRKSVKGDYLEISHFTVEEFLLSIDPIRRKNLVRYHMDRKAAVVKLSIQRLTYLTWTDFSLKLANSLEEMDERWRRYPFRKFAVDAFSVCREGWDDQRVLDKAKVLLSPTKTHNFLSWAQEKVIRSSLRHGDRFLHGPSSFKRLTSAIASGSMGPLHFAAMFRIPEIVQWLLDMGCEANQMSDFGTPVHCVLTGIDGYGQKCQPWEARSETALKPILQMLFASGATCSHNLYAHELPWRTNHRSISVMGIVLDMNCTDEYERKLISELVSLVGDFGGRLEEHELSILEWRMQDPSAMELVVRAISDDWIPARLTDWYTKLKIQLELQLKVQEIGDEGPEPGEPEELQESIWEAAAHDQESVLQDLLKRPGIDIDAADDSGQSALHRATSQGSVRAMRILLGSGASVHKVDQMRQTPLHKCSSNRNTQGLTLILEAGANPGAIDESGCNVWHLAAKENNPEILEALTLLDSDWKEALRATCFRGFTPLVHAANSDSLESLSFLIERTEGWKADPTFADAFIALPCHKSTRRFQEYLGQFWDSILQTNDFDVRAMEYAIKQNNVDLVRSLLSRGTCTHDATKKDSRPTPLELACSKNCCDAIFELIVENTRIDEPFQERASYGQGLVHRLCSEEKLLRVDRLRQVRLRGMDINLLDCFGKTALMNAAENNKPELLAALLENNADPGITAGDGWNFLHFAASSGSKSCFEVLDRFEIPPYVWTAWTERSRFRHRDELSSEFSDPSPKSTSRFSRKSYSQSIMHLAVVHPQLLQYLLVKGIFEVDCRAENEYTPLHEAVDMDQIDSARSLIRHGANFNATTKAGRTPLHFASGRDGSLFAYLMGCGADPRVSDRNGNLPIHVAASRGRNYIVSVLLEAGPIDVKNHDGMTPELCALAAGHNYTANLINKTSQNHGQ</sequence>
<dbReference type="Pfam" id="PF24883">
    <property type="entry name" value="NPHP3_N"/>
    <property type="match status" value="1"/>
</dbReference>
<feature type="repeat" description="ANK" evidence="3">
    <location>
        <begin position="1335"/>
        <end position="1367"/>
    </location>
</feature>
<feature type="repeat" description="ANK" evidence="3">
    <location>
        <begin position="1205"/>
        <end position="1237"/>
    </location>
</feature>
<dbReference type="InterPro" id="IPR056884">
    <property type="entry name" value="NPHP3-like_N"/>
</dbReference>
<comment type="caution">
    <text evidence="5">The sequence shown here is derived from an EMBL/GenBank/DDBJ whole genome shotgun (WGS) entry which is preliminary data.</text>
</comment>
<keyword evidence="6" id="KW-1185">Reference proteome</keyword>
<dbReference type="Gene3D" id="1.25.40.20">
    <property type="entry name" value="Ankyrin repeat-containing domain"/>
    <property type="match status" value="4"/>
</dbReference>
<feature type="repeat" description="ANK" evidence="3">
    <location>
        <begin position="928"/>
        <end position="960"/>
    </location>
</feature>
<dbReference type="InterPro" id="IPR036770">
    <property type="entry name" value="Ankyrin_rpt-contain_sf"/>
</dbReference>
<evidence type="ECO:0000256" key="2">
    <source>
        <dbReference type="ARBA" id="ARBA00023043"/>
    </source>
</evidence>
<dbReference type="PANTHER" id="PTHR24198:SF165">
    <property type="entry name" value="ANKYRIN REPEAT-CONTAINING PROTEIN-RELATED"/>
    <property type="match status" value="1"/>
</dbReference>
<dbReference type="PROSITE" id="PS50297">
    <property type="entry name" value="ANK_REP_REGION"/>
    <property type="match status" value="3"/>
</dbReference>
<evidence type="ECO:0000256" key="3">
    <source>
        <dbReference type="PROSITE-ProRule" id="PRU00023"/>
    </source>
</evidence>
<feature type="repeat" description="ANK" evidence="3">
    <location>
        <begin position="961"/>
        <end position="993"/>
    </location>
</feature>
<organism evidence="5 6">
    <name type="scientific">Phyllosticta citribraziliensis</name>
    <dbReference type="NCBI Taxonomy" id="989973"/>
    <lineage>
        <taxon>Eukaryota</taxon>
        <taxon>Fungi</taxon>
        <taxon>Dikarya</taxon>
        <taxon>Ascomycota</taxon>
        <taxon>Pezizomycotina</taxon>
        <taxon>Dothideomycetes</taxon>
        <taxon>Dothideomycetes incertae sedis</taxon>
        <taxon>Botryosphaeriales</taxon>
        <taxon>Phyllostictaceae</taxon>
        <taxon>Phyllosticta</taxon>
    </lineage>
</organism>
<protein>
    <submittedName>
        <fullName evidence="5">Ankyrin repeat-containing domain protein</fullName>
    </submittedName>
</protein>
<feature type="repeat" description="ANK" evidence="3">
    <location>
        <begin position="1400"/>
        <end position="1424"/>
    </location>
</feature>
<name>A0ABR1L432_9PEZI</name>
<evidence type="ECO:0000313" key="5">
    <source>
        <dbReference type="EMBL" id="KAK7529986.1"/>
    </source>
</evidence>
<dbReference type="InterPro" id="IPR002110">
    <property type="entry name" value="Ankyrin_rpt"/>
</dbReference>